<dbReference type="Proteomes" id="UP000595437">
    <property type="component" value="Chromosome 7"/>
</dbReference>
<dbReference type="AlphaFoldDB" id="A0A7T8HH22"/>
<evidence type="ECO:0000256" key="1">
    <source>
        <dbReference type="SAM" id="MobiDB-lite"/>
    </source>
</evidence>
<organism evidence="2 3">
    <name type="scientific">Caligus rogercresseyi</name>
    <name type="common">Sea louse</name>
    <dbReference type="NCBI Taxonomy" id="217165"/>
    <lineage>
        <taxon>Eukaryota</taxon>
        <taxon>Metazoa</taxon>
        <taxon>Ecdysozoa</taxon>
        <taxon>Arthropoda</taxon>
        <taxon>Crustacea</taxon>
        <taxon>Multicrustacea</taxon>
        <taxon>Hexanauplia</taxon>
        <taxon>Copepoda</taxon>
        <taxon>Siphonostomatoida</taxon>
        <taxon>Caligidae</taxon>
        <taxon>Caligus</taxon>
    </lineage>
</organism>
<reference evidence="3" key="1">
    <citation type="submission" date="2021-01" db="EMBL/GenBank/DDBJ databases">
        <title>Caligus Genome Assembly.</title>
        <authorList>
            <person name="Gallardo-Escarate C."/>
        </authorList>
    </citation>
    <scope>NUCLEOTIDE SEQUENCE [LARGE SCALE GENOMIC DNA]</scope>
</reference>
<sequence length="182" mass="20638">MKAFWPRLQPCWRSLDPFLPPFLLLSSRDSGINALDTKKRTHSPHLDFVSGVLPIVGLRQSKDFLPSSSLESSPPTPRRTSLESFQSLVFVRELPVPPLREWSPTPRRTSLESFPSLVFVREFPVPPFREWSPTPRRTSLESFPSLGGDSFLGVQGIYPESRKIEGGMEEGRDRGISNKFEV</sequence>
<feature type="region of interest" description="Disordered" evidence="1">
    <location>
        <begin position="162"/>
        <end position="182"/>
    </location>
</feature>
<name>A0A7T8HH22_CALRO</name>
<accession>A0A7T8HH22</accession>
<proteinExistence type="predicted"/>
<keyword evidence="3" id="KW-1185">Reference proteome</keyword>
<evidence type="ECO:0000313" key="3">
    <source>
        <dbReference type="Proteomes" id="UP000595437"/>
    </source>
</evidence>
<evidence type="ECO:0000313" key="2">
    <source>
        <dbReference type="EMBL" id="QQP49933.1"/>
    </source>
</evidence>
<dbReference type="EMBL" id="CP045896">
    <property type="protein sequence ID" value="QQP49933.1"/>
    <property type="molecule type" value="Genomic_DNA"/>
</dbReference>
<gene>
    <name evidence="2" type="ORF">FKW44_010762</name>
</gene>
<protein>
    <submittedName>
        <fullName evidence="2">Uncharacterized protein</fullName>
    </submittedName>
</protein>